<dbReference type="RefSeq" id="WP_177135321.1">
    <property type="nucleotide sequence ID" value="NZ_VYGV01000006.1"/>
</dbReference>
<dbReference type="InterPro" id="IPR023576">
    <property type="entry name" value="UbiE/COQ5_MeTrFase_CS"/>
</dbReference>
<evidence type="ECO:0000313" key="6">
    <source>
        <dbReference type="EMBL" id="NWF45475.1"/>
    </source>
</evidence>
<accession>A0A7Y8GV57</accession>
<dbReference type="Gene3D" id="3.40.50.150">
    <property type="entry name" value="Vaccinia Virus protein VP39"/>
    <property type="match status" value="1"/>
</dbReference>
<dbReference type="AlphaFoldDB" id="A0A7Y8GV57"/>
<dbReference type="Pfam" id="PF01209">
    <property type="entry name" value="Ubie_methyltran"/>
    <property type="match status" value="1"/>
</dbReference>
<keyword evidence="2 6" id="KW-0489">Methyltransferase</keyword>
<evidence type="ECO:0000256" key="4">
    <source>
        <dbReference type="ARBA" id="ARBA00022688"/>
    </source>
</evidence>
<dbReference type="GO" id="GO:0032259">
    <property type="term" value="P:methylation"/>
    <property type="evidence" value="ECO:0007669"/>
    <property type="project" value="UniProtKB-KW"/>
</dbReference>
<dbReference type="PANTHER" id="PTHR43591:SF99">
    <property type="entry name" value="OS06G0646000 PROTEIN"/>
    <property type="match status" value="1"/>
</dbReference>
<dbReference type="GO" id="GO:0006744">
    <property type="term" value="P:ubiquinone biosynthetic process"/>
    <property type="evidence" value="ECO:0007669"/>
    <property type="project" value="UniProtKB-KW"/>
</dbReference>
<sequence length="252" mass="27952">MTNTQERTSALKSDPRMKHYFGSEDERRRMTQTMFDEAAPGYDKAEALTGLGSGAWYRREVLQRNGLKPGMALLDVAAGTGLVTVAGVELVGPQGRVWALDPSPGMLAELRKKVDVETIVAYAEAIPLPDAQVDFVSMGYALRHVGDLNLAFAEYLRVLRPGGRVCIMEISRPRNRLLRGLLHFHIAVVVPVLARLTRRHADVQRLWAYYGDTIESALDPEQILGALRLAGFTDVDCSVTLGVFREYTGRRP</sequence>
<comment type="caution">
    <text evidence="6">The sequence shown here is derived from an EMBL/GenBank/DDBJ whole genome shotgun (WGS) entry which is preliminary data.</text>
</comment>
<reference evidence="6 7" key="1">
    <citation type="submission" date="2019-09" db="EMBL/GenBank/DDBJ databases">
        <title>Hydrogenophaga aromatica sp. nov., isolated from a para-xylene-degrading enrichment culture.</title>
        <authorList>
            <person name="Tancsics A."/>
            <person name="Banerjee S."/>
        </authorList>
    </citation>
    <scope>NUCLEOTIDE SEQUENCE [LARGE SCALE GENOMIC DNA]</scope>
    <source>
        <strain evidence="6 7">D2P1</strain>
    </source>
</reference>
<evidence type="ECO:0000256" key="1">
    <source>
        <dbReference type="ARBA" id="ARBA00022428"/>
    </source>
</evidence>
<dbReference type="InterPro" id="IPR029063">
    <property type="entry name" value="SAM-dependent_MTases_sf"/>
</dbReference>
<dbReference type="InterPro" id="IPR004033">
    <property type="entry name" value="UbiE/COQ5_MeTrFase"/>
</dbReference>
<dbReference type="PROSITE" id="PS01184">
    <property type="entry name" value="UBIE_2"/>
    <property type="match status" value="1"/>
</dbReference>
<evidence type="ECO:0000256" key="5">
    <source>
        <dbReference type="ARBA" id="ARBA00022691"/>
    </source>
</evidence>
<organism evidence="6 7">
    <name type="scientific">Hydrogenophaga aromaticivorans</name>
    <dbReference type="NCBI Taxonomy" id="2610898"/>
    <lineage>
        <taxon>Bacteria</taxon>
        <taxon>Pseudomonadati</taxon>
        <taxon>Pseudomonadota</taxon>
        <taxon>Betaproteobacteria</taxon>
        <taxon>Burkholderiales</taxon>
        <taxon>Comamonadaceae</taxon>
        <taxon>Hydrogenophaga</taxon>
    </lineage>
</organism>
<dbReference type="GO" id="GO:0009234">
    <property type="term" value="P:menaquinone biosynthetic process"/>
    <property type="evidence" value="ECO:0007669"/>
    <property type="project" value="UniProtKB-KW"/>
</dbReference>
<evidence type="ECO:0000313" key="7">
    <source>
        <dbReference type="Proteomes" id="UP000545507"/>
    </source>
</evidence>
<keyword evidence="1" id="KW-0474">Menaquinone biosynthesis</keyword>
<dbReference type="PANTHER" id="PTHR43591">
    <property type="entry name" value="METHYLTRANSFERASE"/>
    <property type="match status" value="1"/>
</dbReference>
<dbReference type="CDD" id="cd02440">
    <property type="entry name" value="AdoMet_MTases"/>
    <property type="match status" value="1"/>
</dbReference>
<gene>
    <name evidence="6" type="ORF">F3K02_09475</name>
</gene>
<evidence type="ECO:0000256" key="2">
    <source>
        <dbReference type="ARBA" id="ARBA00022603"/>
    </source>
</evidence>
<keyword evidence="4" id="KW-0831">Ubiquinone biosynthesis</keyword>
<dbReference type="Proteomes" id="UP000545507">
    <property type="component" value="Unassembled WGS sequence"/>
</dbReference>
<name>A0A7Y8GV57_9BURK</name>
<dbReference type="PROSITE" id="PS51608">
    <property type="entry name" value="SAM_MT_UBIE"/>
    <property type="match status" value="1"/>
</dbReference>
<keyword evidence="5" id="KW-0949">S-adenosyl-L-methionine</keyword>
<dbReference type="SUPFAM" id="SSF53335">
    <property type="entry name" value="S-adenosyl-L-methionine-dependent methyltransferases"/>
    <property type="match status" value="1"/>
</dbReference>
<dbReference type="EMBL" id="VYGV01000006">
    <property type="protein sequence ID" value="NWF45475.1"/>
    <property type="molecule type" value="Genomic_DNA"/>
</dbReference>
<proteinExistence type="predicted"/>
<protein>
    <submittedName>
        <fullName evidence="6">Methyltransferase domain-containing protein</fullName>
    </submittedName>
</protein>
<keyword evidence="3 6" id="KW-0808">Transferase</keyword>
<keyword evidence="7" id="KW-1185">Reference proteome</keyword>
<evidence type="ECO:0000256" key="3">
    <source>
        <dbReference type="ARBA" id="ARBA00022679"/>
    </source>
</evidence>
<dbReference type="GO" id="GO:0008168">
    <property type="term" value="F:methyltransferase activity"/>
    <property type="evidence" value="ECO:0007669"/>
    <property type="project" value="UniProtKB-KW"/>
</dbReference>